<evidence type="ECO:0000256" key="6">
    <source>
        <dbReference type="ARBA" id="ARBA00022832"/>
    </source>
</evidence>
<comment type="subcellular location">
    <subcellularLocation>
        <location evidence="1">Membrane</location>
        <topology evidence="1">Multi-pass membrane protein</topology>
    </subcellularLocation>
</comment>
<dbReference type="Proteomes" id="UP000005408">
    <property type="component" value="Unassembled WGS sequence"/>
</dbReference>
<keyword evidence="3 12" id="KW-0444">Lipid biosynthesis</keyword>
<dbReference type="InterPro" id="IPR002076">
    <property type="entry name" value="ELO_fam"/>
</dbReference>
<dbReference type="GO" id="GO:0034626">
    <property type="term" value="P:fatty acid elongation, polyunsaturated fatty acid"/>
    <property type="evidence" value="ECO:0007669"/>
    <property type="project" value="TreeGrafter"/>
</dbReference>
<keyword evidence="10 12" id="KW-0275">Fatty acid biosynthesis</keyword>
<evidence type="ECO:0000256" key="1">
    <source>
        <dbReference type="ARBA" id="ARBA00004141"/>
    </source>
</evidence>
<feature type="transmembrane region" description="Helical" evidence="12">
    <location>
        <begin position="89"/>
        <end position="113"/>
    </location>
</feature>
<keyword evidence="8 12" id="KW-0443">Lipid metabolism</keyword>
<protein>
    <recommendedName>
        <fullName evidence="12">Elongation of very long chain fatty acids protein</fullName>
        <ecNumber evidence="12">2.3.1.199</ecNumber>
    </recommendedName>
    <alternativeName>
        <fullName evidence="12">Very-long-chain 3-oxoacyl-CoA synthase</fullName>
    </alternativeName>
</protein>
<keyword evidence="4 12" id="KW-0808">Transferase</keyword>
<dbReference type="GO" id="GO:0042761">
    <property type="term" value="P:very long-chain fatty acid biosynthetic process"/>
    <property type="evidence" value="ECO:0007669"/>
    <property type="project" value="TreeGrafter"/>
</dbReference>
<dbReference type="PROSITE" id="PS01188">
    <property type="entry name" value="ELO"/>
    <property type="match status" value="1"/>
</dbReference>
<keyword evidence="5 12" id="KW-0812">Transmembrane</keyword>
<dbReference type="AlphaFoldDB" id="A0A8W8IX60"/>
<evidence type="ECO:0000256" key="4">
    <source>
        <dbReference type="ARBA" id="ARBA00022679"/>
    </source>
</evidence>
<evidence type="ECO:0000256" key="2">
    <source>
        <dbReference type="ARBA" id="ARBA00007263"/>
    </source>
</evidence>
<name>A0A8W8IX60_MAGGI</name>
<dbReference type="EnsemblMetazoa" id="G1609.2">
    <property type="protein sequence ID" value="G1609.2:cds"/>
    <property type="gene ID" value="G1609"/>
</dbReference>
<dbReference type="GO" id="GO:0005789">
    <property type="term" value="C:endoplasmic reticulum membrane"/>
    <property type="evidence" value="ECO:0007669"/>
    <property type="project" value="TreeGrafter"/>
</dbReference>
<evidence type="ECO:0000256" key="10">
    <source>
        <dbReference type="ARBA" id="ARBA00023160"/>
    </source>
</evidence>
<feature type="transmembrane region" description="Helical" evidence="12">
    <location>
        <begin position="220"/>
        <end position="239"/>
    </location>
</feature>
<evidence type="ECO:0000256" key="7">
    <source>
        <dbReference type="ARBA" id="ARBA00022989"/>
    </source>
</evidence>
<reference evidence="13" key="1">
    <citation type="submission" date="2022-08" db="UniProtKB">
        <authorList>
            <consortium name="EnsemblMetazoa"/>
        </authorList>
    </citation>
    <scope>IDENTIFICATION</scope>
    <source>
        <strain evidence="13">05x7-T-G4-1.051#20</strain>
    </source>
</reference>
<keyword evidence="9 12" id="KW-0472">Membrane</keyword>
<accession>A0A8W8IX60</accession>
<dbReference type="GO" id="GO:0030148">
    <property type="term" value="P:sphingolipid biosynthetic process"/>
    <property type="evidence" value="ECO:0007669"/>
    <property type="project" value="TreeGrafter"/>
</dbReference>
<dbReference type="GO" id="GO:0034625">
    <property type="term" value="P:fatty acid elongation, monounsaturated fatty acid"/>
    <property type="evidence" value="ECO:0007669"/>
    <property type="project" value="TreeGrafter"/>
</dbReference>
<evidence type="ECO:0000313" key="13">
    <source>
        <dbReference type="EnsemblMetazoa" id="G1609.2:cds"/>
    </source>
</evidence>
<comment type="caution">
    <text evidence="12">Lacks conserved residue(s) required for the propagation of feature annotation.</text>
</comment>
<evidence type="ECO:0000256" key="12">
    <source>
        <dbReference type="RuleBase" id="RU361115"/>
    </source>
</evidence>
<dbReference type="PANTHER" id="PTHR11157:SF134">
    <property type="entry name" value="ELONGATION OF FATTY ACIDS PROTEIN 1-RELATED"/>
    <property type="match status" value="1"/>
</dbReference>
<dbReference type="PANTHER" id="PTHR11157">
    <property type="entry name" value="FATTY ACID ACYL TRANSFERASE-RELATED"/>
    <property type="match status" value="1"/>
</dbReference>
<proteinExistence type="inferred from homology"/>
<evidence type="ECO:0000313" key="14">
    <source>
        <dbReference type="Proteomes" id="UP000005408"/>
    </source>
</evidence>
<dbReference type="GO" id="GO:0019367">
    <property type="term" value="P:fatty acid elongation, saturated fatty acid"/>
    <property type="evidence" value="ECO:0007669"/>
    <property type="project" value="TreeGrafter"/>
</dbReference>
<feature type="transmembrane region" description="Helical" evidence="12">
    <location>
        <begin position="185"/>
        <end position="208"/>
    </location>
</feature>
<dbReference type="InterPro" id="IPR030457">
    <property type="entry name" value="ELO_CS"/>
</dbReference>
<evidence type="ECO:0000256" key="11">
    <source>
        <dbReference type="ARBA" id="ARBA00047375"/>
    </source>
</evidence>
<keyword evidence="14" id="KW-1185">Reference proteome</keyword>
<dbReference type="EC" id="2.3.1.199" evidence="12"/>
<evidence type="ECO:0000256" key="3">
    <source>
        <dbReference type="ARBA" id="ARBA00022516"/>
    </source>
</evidence>
<evidence type="ECO:0000256" key="9">
    <source>
        <dbReference type="ARBA" id="ARBA00023136"/>
    </source>
</evidence>
<sequence length="275" mass="32135">MLVEVKVNLSGVREQVNHRENCCTGTALSYTHLLYDTRAMAVSVESLQRFLSITVSLPSFPVCCCYLVMIIFLAPIWQRKTSPLQIRPILILHNFACSLVSIYAFFGFLNGILWSESMFQKGDSGILRPVYRVYWLTKLLELLDTVFMIVRHRRRQISFLHVYHHSSILLLSDVAYHMYPWPGIAFYLMNNSFVHIVLYTYYGLSALFPDRSFPWKRHITELQIFQFFVGFVHATIGYVYHGFCIYGIFYGITMTVLFSNFYYKAYLAPKKPKES</sequence>
<keyword evidence="6 12" id="KW-0276">Fatty acid metabolism</keyword>
<evidence type="ECO:0000256" key="8">
    <source>
        <dbReference type="ARBA" id="ARBA00023098"/>
    </source>
</evidence>
<feature type="transmembrane region" description="Helical" evidence="12">
    <location>
        <begin position="50"/>
        <end position="77"/>
    </location>
</feature>
<dbReference type="Pfam" id="PF01151">
    <property type="entry name" value="ELO"/>
    <property type="match status" value="1"/>
</dbReference>
<dbReference type="GO" id="GO:0009922">
    <property type="term" value="F:fatty acid elongase activity"/>
    <property type="evidence" value="ECO:0007669"/>
    <property type="project" value="UniProtKB-EC"/>
</dbReference>
<evidence type="ECO:0000256" key="5">
    <source>
        <dbReference type="ARBA" id="ARBA00022692"/>
    </source>
</evidence>
<comment type="catalytic activity">
    <reaction evidence="11 12">
        <text>a very-long-chain acyl-CoA + malonyl-CoA + H(+) = a very-long-chain 3-oxoacyl-CoA + CO2 + CoA</text>
        <dbReference type="Rhea" id="RHEA:32727"/>
        <dbReference type="ChEBI" id="CHEBI:15378"/>
        <dbReference type="ChEBI" id="CHEBI:16526"/>
        <dbReference type="ChEBI" id="CHEBI:57287"/>
        <dbReference type="ChEBI" id="CHEBI:57384"/>
        <dbReference type="ChEBI" id="CHEBI:90725"/>
        <dbReference type="ChEBI" id="CHEBI:90736"/>
        <dbReference type="EC" id="2.3.1.199"/>
    </reaction>
</comment>
<organism evidence="13 14">
    <name type="scientific">Magallana gigas</name>
    <name type="common">Pacific oyster</name>
    <name type="synonym">Crassostrea gigas</name>
    <dbReference type="NCBI Taxonomy" id="29159"/>
    <lineage>
        <taxon>Eukaryota</taxon>
        <taxon>Metazoa</taxon>
        <taxon>Spiralia</taxon>
        <taxon>Lophotrochozoa</taxon>
        <taxon>Mollusca</taxon>
        <taxon>Bivalvia</taxon>
        <taxon>Autobranchia</taxon>
        <taxon>Pteriomorphia</taxon>
        <taxon>Ostreida</taxon>
        <taxon>Ostreoidea</taxon>
        <taxon>Ostreidae</taxon>
        <taxon>Magallana</taxon>
    </lineage>
</organism>
<keyword evidence="7 12" id="KW-1133">Transmembrane helix</keyword>
<comment type="similarity">
    <text evidence="2 12">Belongs to the ELO family.</text>
</comment>